<gene>
    <name evidence="3" type="ORF">CSAL01_07909</name>
</gene>
<protein>
    <recommendedName>
        <fullName evidence="2">DUF6546 domain-containing protein</fullName>
    </recommendedName>
</protein>
<dbReference type="AlphaFoldDB" id="A0A135V7X5"/>
<sequence>MLAIWSSPPEEAPLSKIHIFEHGDLHMLSNRRLSVSRDLAGALFIRSLELEELVCCNIIDATLFFAACTRRRRIPISPPPWQRLRVLTMRSHNISSREKPELIKALISQAGRVANQMPALRAMELYGAWRESAGIFRYLAIGSFAEISLGEHVEVQAGRRTQADLVGRHTAQGGSAGTPFRTRKAPAYLSQPIPLCAPVVGDSVSGSSFLLIRSTWTPRPPGSSSSYSRTSRHFLNF</sequence>
<organism evidence="3 4">
    <name type="scientific">Colletotrichum salicis</name>
    <dbReference type="NCBI Taxonomy" id="1209931"/>
    <lineage>
        <taxon>Eukaryota</taxon>
        <taxon>Fungi</taxon>
        <taxon>Dikarya</taxon>
        <taxon>Ascomycota</taxon>
        <taxon>Pezizomycotina</taxon>
        <taxon>Sordariomycetes</taxon>
        <taxon>Hypocreomycetidae</taxon>
        <taxon>Glomerellales</taxon>
        <taxon>Glomerellaceae</taxon>
        <taxon>Colletotrichum</taxon>
        <taxon>Colletotrichum acutatum species complex</taxon>
    </lineage>
</organism>
<name>A0A135V7X5_9PEZI</name>
<evidence type="ECO:0000259" key="2">
    <source>
        <dbReference type="Pfam" id="PF20183"/>
    </source>
</evidence>
<dbReference type="STRING" id="1209931.A0A135V7X5"/>
<evidence type="ECO:0000313" key="3">
    <source>
        <dbReference type="EMBL" id="KXH68712.1"/>
    </source>
</evidence>
<accession>A0A135V7X5</accession>
<reference evidence="3 4" key="1">
    <citation type="submission" date="2014-02" db="EMBL/GenBank/DDBJ databases">
        <title>The genome sequence of Colletotrichum salicis CBS 607.94.</title>
        <authorList>
            <person name="Baroncelli R."/>
            <person name="Thon M.R."/>
        </authorList>
    </citation>
    <scope>NUCLEOTIDE SEQUENCE [LARGE SCALE GENOMIC DNA]</scope>
    <source>
        <strain evidence="3 4">CBS 607.94</strain>
    </source>
</reference>
<keyword evidence="4" id="KW-1185">Reference proteome</keyword>
<proteinExistence type="predicted"/>
<feature type="region of interest" description="Disordered" evidence="1">
    <location>
        <begin position="217"/>
        <end position="237"/>
    </location>
</feature>
<dbReference type="OrthoDB" id="4802432at2759"/>
<evidence type="ECO:0000256" key="1">
    <source>
        <dbReference type="SAM" id="MobiDB-lite"/>
    </source>
</evidence>
<dbReference type="InterPro" id="IPR046676">
    <property type="entry name" value="DUF6546"/>
</dbReference>
<comment type="caution">
    <text evidence="3">The sequence shown here is derived from an EMBL/GenBank/DDBJ whole genome shotgun (WGS) entry which is preliminary data.</text>
</comment>
<dbReference type="EMBL" id="JFFI01000238">
    <property type="protein sequence ID" value="KXH68712.1"/>
    <property type="molecule type" value="Genomic_DNA"/>
</dbReference>
<dbReference type="Proteomes" id="UP000070121">
    <property type="component" value="Unassembled WGS sequence"/>
</dbReference>
<evidence type="ECO:0000313" key="4">
    <source>
        <dbReference type="Proteomes" id="UP000070121"/>
    </source>
</evidence>
<feature type="domain" description="DUF6546" evidence="2">
    <location>
        <begin position="29"/>
        <end position="140"/>
    </location>
</feature>
<dbReference type="Pfam" id="PF20183">
    <property type="entry name" value="DUF6546"/>
    <property type="match status" value="1"/>
</dbReference>